<keyword evidence="3" id="KW-1003">Cell membrane</keyword>
<comment type="similarity">
    <text evidence="8">Belongs to the binding-protein-dependent transport system permease family.</text>
</comment>
<dbReference type="AlphaFoldDB" id="A0A1X7LW58"/>
<feature type="domain" description="ABC transmembrane type-1" evidence="9">
    <location>
        <begin position="16"/>
        <end position="198"/>
    </location>
</feature>
<dbReference type="PROSITE" id="PS50928">
    <property type="entry name" value="ABC_TM1"/>
    <property type="match status" value="1"/>
</dbReference>
<keyword evidence="6 8" id="KW-1133">Transmembrane helix</keyword>
<dbReference type="RefSeq" id="WP_085498200.1">
    <property type="nucleotide sequence ID" value="NZ_FXAZ01000008.1"/>
</dbReference>
<evidence type="ECO:0000256" key="6">
    <source>
        <dbReference type="ARBA" id="ARBA00022989"/>
    </source>
</evidence>
<dbReference type="PANTHER" id="PTHR30614">
    <property type="entry name" value="MEMBRANE COMPONENT OF AMINO ACID ABC TRANSPORTER"/>
    <property type="match status" value="1"/>
</dbReference>
<dbReference type="NCBIfam" id="TIGR01726">
    <property type="entry name" value="HEQRo_perm_3TM"/>
    <property type="match status" value="1"/>
</dbReference>
<sequence length="216" mass="24046">MSVPWLDWLPLLGEGTLITIKIALLSIAVALCLSALAGLGSTSPIIIIRIASRTYIELFRACSLLVLLFWVYFALPFVGVELSKLWAGVLAIGLNIGAYGAEIVRSAIFAVPKGQYEASLALNLTPTERTWKIIIPQAVARMIPPMSNLLIELLKSTSLVYFITLSDLTYEAMIIRNNYYSYTPYIFALLLGIYFVLSSSISITMRILERKFTAWR</sequence>
<evidence type="ECO:0000256" key="4">
    <source>
        <dbReference type="ARBA" id="ARBA00022692"/>
    </source>
</evidence>
<keyword evidence="2 8" id="KW-0813">Transport</keyword>
<accession>A0A1X7LW58</accession>
<keyword evidence="11" id="KW-1185">Reference proteome</keyword>
<reference evidence="10 11" key="1">
    <citation type="submission" date="2017-04" db="EMBL/GenBank/DDBJ databases">
        <authorList>
            <person name="Afonso C.L."/>
            <person name="Miller P.J."/>
            <person name="Scott M.A."/>
            <person name="Spackman E."/>
            <person name="Goraichik I."/>
            <person name="Dimitrov K.M."/>
            <person name="Suarez D.L."/>
            <person name="Swayne D.E."/>
        </authorList>
    </citation>
    <scope>NUCLEOTIDE SEQUENCE [LARGE SCALE GENOMIC DNA]</scope>
    <source>
        <strain evidence="10 11">11</strain>
    </source>
</reference>
<organism evidence="10 11">
    <name type="scientific">Paenibacillus aquistagni</name>
    <dbReference type="NCBI Taxonomy" id="1852522"/>
    <lineage>
        <taxon>Bacteria</taxon>
        <taxon>Bacillati</taxon>
        <taxon>Bacillota</taxon>
        <taxon>Bacilli</taxon>
        <taxon>Bacillales</taxon>
        <taxon>Paenibacillaceae</taxon>
        <taxon>Paenibacillus</taxon>
    </lineage>
</organism>
<protein>
    <submittedName>
        <fullName evidence="10">Amino acid ABC transporter membrane protein 1, PAAT family</fullName>
    </submittedName>
</protein>
<dbReference type="GO" id="GO:0022857">
    <property type="term" value="F:transmembrane transporter activity"/>
    <property type="evidence" value="ECO:0007669"/>
    <property type="project" value="InterPro"/>
</dbReference>
<keyword evidence="7 8" id="KW-0472">Membrane</keyword>
<dbReference type="OrthoDB" id="9805999at2"/>
<evidence type="ECO:0000256" key="3">
    <source>
        <dbReference type="ARBA" id="ARBA00022475"/>
    </source>
</evidence>
<keyword evidence="4 8" id="KW-0812">Transmembrane</keyword>
<dbReference type="Proteomes" id="UP000193834">
    <property type="component" value="Unassembled WGS sequence"/>
</dbReference>
<feature type="transmembrane region" description="Helical" evidence="8">
    <location>
        <begin position="85"/>
        <end position="104"/>
    </location>
</feature>
<evidence type="ECO:0000256" key="5">
    <source>
        <dbReference type="ARBA" id="ARBA00022970"/>
    </source>
</evidence>
<comment type="subcellular location">
    <subcellularLocation>
        <location evidence="1 8">Cell membrane</location>
        <topology evidence="1 8">Multi-pass membrane protein</topology>
    </subcellularLocation>
</comment>
<dbReference type="Pfam" id="PF00528">
    <property type="entry name" value="BPD_transp_1"/>
    <property type="match status" value="1"/>
</dbReference>
<dbReference type="InterPro" id="IPR010065">
    <property type="entry name" value="AA_ABC_transptr_permease_3TM"/>
</dbReference>
<feature type="transmembrane region" description="Helical" evidence="8">
    <location>
        <begin position="58"/>
        <end position="79"/>
    </location>
</feature>
<dbReference type="SUPFAM" id="SSF161098">
    <property type="entry name" value="MetI-like"/>
    <property type="match status" value="1"/>
</dbReference>
<dbReference type="STRING" id="1852522.SAMN06295960_4465"/>
<dbReference type="GO" id="GO:0043190">
    <property type="term" value="C:ATP-binding cassette (ABC) transporter complex"/>
    <property type="evidence" value="ECO:0007669"/>
    <property type="project" value="InterPro"/>
</dbReference>
<proteinExistence type="inferred from homology"/>
<dbReference type="NCBIfam" id="TIGR03004">
    <property type="entry name" value="ectoine_ehuC"/>
    <property type="match status" value="1"/>
</dbReference>
<keyword evidence="5" id="KW-0029">Amino-acid transport</keyword>
<feature type="transmembrane region" description="Helical" evidence="8">
    <location>
        <begin position="20"/>
        <end position="46"/>
    </location>
</feature>
<dbReference type="EMBL" id="FXAZ01000008">
    <property type="protein sequence ID" value="SMG57523.1"/>
    <property type="molecule type" value="Genomic_DNA"/>
</dbReference>
<dbReference type="Gene3D" id="1.10.3720.10">
    <property type="entry name" value="MetI-like"/>
    <property type="match status" value="1"/>
</dbReference>
<name>A0A1X7LW58_9BACL</name>
<dbReference type="InterPro" id="IPR014342">
    <property type="entry name" value="Ectoine_EhuC"/>
</dbReference>
<dbReference type="GO" id="GO:0006865">
    <property type="term" value="P:amino acid transport"/>
    <property type="evidence" value="ECO:0007669"/>
    <property type="project" value="UniProtKB-KW"/>
</dbReference>
<evidence type="ECO:0000256" key="7">
    <source>
        <dbReference type="ARBA" id="ARBA00023136"/>
    </source>
</evidence>
<dbReference type="CDD" id="cd06261">
    <property type="entry name" value="TM_PBP2"/>
    <property type="match status" value="1"/>
</dbReference>
<evidence type="ECO:0000259" key="9">
    <source>
        <dbReference type="PROSITE" id="PS50928"/>
    </source>
</evidence>
<dbReference type="InterPro" id="IPR000515">
    <property type="entry name" value="MetI-like"/>
</dbReference>
<dbReference type="PANTHER" id="PTHR30614:SF0">
    <property type="entry name" value="L-CYSTINE TRANSPORT SYSTEM PERMEASE PROTEIN TCYL"/>
    <property type="match status" value="1"/>
</dbReference>
<dbReference type="InterPro" id="IPR043429">
    <property type="entry name" value="ArtM/GltK/GlnP/TcyL/YhdX-like"/>
</dbReference>
<evidence type="ECO:0000256" key="2">
    <source>
        <dbReference type="ARBA" id="ARBA00022448"/>
    </source>
</evidence>
<evidence type="ECO:0000313" key="11">
    <source>
        <dbReference type="Proteomes" id="UP000193834"/>
    </source>
</evidence>
<gene>
    <name evidence="10" type="ORF">SAMN06295960_4465</name>
</gene>
<feature type="transmembrane region" description="Helical" evidence="8">
    <location>
        <begin position="185"/>
        <end position="208"/>
    </location>
</feature>
<evidence type="ECO:0000256" key="8">
    <source>
        <dbReference type="RuleBase" id="RU363032"/>
    </source>
</evidence>
<dbReference type="InterPro" id="IPR035906">
    <property type="entry name" value="MetI-like_sf"/>
</dbReference>
<evidence type="ECO:0000313" key="10">
    <source>
        <dbReference type="EMBL" id="SMG57523.1"/>
    </source>
</evidence>
<evidence type="ECO:0000256" key="1">
    <source>
        <dbReference type="ARBA" id="ARBA00004651"/>
    </source>
</evidence>